<dbReference type="RefSeq" id="WP_089968501.1">
    <property type="nucleotide sequence ID" value="NZ_FOCQ01000008.1"/>
</dbReference>
<sequence>MKSSVSVSEKKEFIGWFLNRYELRKKEAAWLLSYLSSNDQLLEKVHFVDNVRRLPKSMIISTKCSNMTAFRFIKNKRVGADVETAFYDIRSYPHEDLYIGLYFNDRATCPEYASVLEVNPMERHDLVQDHLLSLFAEILLDRALEEFRQRQLYKQIDDALAVRDEQTFLQLSEQWIKILESRK</sequence>
<proteinExistence type="inferred from homology"/>
<dbReference type="OrthoDB" id="2155814at2"/>
<evidence type="ECO:0000313" key="4">
    <source>
        <dbReference type="Proteomes" id="UP000199695"/>
    </source>
</evidence>
<organism evidence="3 4">
    <name type="scientific">Lihuaxuella thermophila</name>
    <dbReference type="NCBI Taxonomy" id="1173111"/>
    <lineage>
        <taxon>Bacteria</taxon>
        <taxon>Bacillati</taxon>
        <taxon>Bacillota</taxon>
        <taxon>Bacilli</taxon>
        <taxon>Bacillales</taxon>
        <taxon>Thermoactinomycetaceae</taxon>
        <taxon>Lihuaxuella</taxon>
    </lineage>
</organism>
<reference evidence="3 4" key="1">
    <citation type="submission" date="2016-10" db="EMBL/GenBank/DDBJ databases">
        <authorList>
            <person name="de Groot N.N."/>
        </authorList>
    </citation>
    <scope>NUCLEOTIDE SEQUENCE [LARGE SCALE GENOMIC DNA]</scope>
    <source>
        <strain evidence="3 4">DSM 46701</strain>
    </source>
</reference>
<name>A0A1H8F9Z3_9BACL</name>
<dbReference type="InterPro" id="IPR027393">
    <property type="entry name" value="Virus_scaffolding_prot_C"/>
</dbReference>
<dbReference type="EMBL" id="FOCQ01000008">
    <property type="protein sequence ID" value="SEN28385.1"/>
    <property type="molecule type" value="Genomic_DNA"/>
</dbReference>
<dbReference type="Pfam" id="PF08864">
    <property type="entry name" value="UPF0302"/>
    <property type="match status" value="1"/>
</dbReference>
<evidence type="ECO:0000259" key="2">
    <source>
        <dbReference type="SMART" id="SM00914"/>
    </source>
</evidence>
<dbReference type="HAMAP" id="MF_00760">
    <property type="entry name" value="UPF0302"/>
    <property type="match status" value="1"/>
</dbReference>
<dbReference type="STRING" id="1173111.SAMN05444955_10882"/>
<keyword evidence="4" id="KW-1185">Reference proteome</keyword>
<dbReference type="NCBIfam" id="NF002965">
    <property type="entry name" value="PRK03636.1"/>
    <property type="match status" value="1"/>
</dbReference>
<evidence type="ECO:0000313" key="3">
    <source>
        <dbReference type="EMBL" id="SEN28385.1"/>
    </source>
</evidence>
<dbReference type="SMART" id="SM00914">
    <property type="entry name" value="IDEAL"/>
    <property type="match status" value="1"/>
</dbReference>
<gene>
    <name evidence="3" type="ORF">SAMN05444955_10882</name>
</gene>
<dbReference type="InterPro" id="IPR011188">
    <property type="entry name" value="UPF0302"/>
</dbReference>
<accession>A0A1H8F9Z3</accession>
<dbReference type="AlphaFoldDB" id="A0A1H8F9Z3"/>
<dbReference type="InterPro" id="IPR014957">
    <property type="entry name" value="IDEAL_dom"/>
</dbReference>
<comment type="similarity">
    <text evidence="1">Belongs to the UPF0302 family.</text>
</comment>
<dbReference type="InterPro" id="IPR038091">
    <property type="entry name" value="UPF0302_N_sf"/>
</dbReference>
<dbReference type="InterPro" id="IPR014963">
    <property type="entry name" value="UPF0302_N"/>
</dbReference>
<protein>
    <recommendedName>
        <fullName evidence="1">UPF0302 protein SAMN05444955_10882</fullName>
    </recommendedName>
</protein>
<dbReference type="Proteomes" id="UP000199695">
    <property type="component" value="Unassembled WGS sequence"/>
</dbReference>
<dbReference type="PIRSF" id="PIRSF007165">
    <property type="entry name" value="UCP007165"/>
    <property type="match status" value="1"/>
</dbReference>
<dbReference type="Gene3D" id="4.10.810.10">
    <property type="entry name" value="Virus Scaffolding Protein, Chain A"/>
    <property type="match status" value="1"/>
</dbReference>
<feature type="domain" description="IDEAL" evidence="2">
    <location>
        <begin position="139"/>
        <end position="175"/>
    </location>
</feature>
<evidence type="ECO:0000256" key="1">
    <source>
        <dbReference type="HAMAP-Rule" id="MF_00760"/>
    </source>
</evidence>
<dbReference type="Gene3D" id="3.40.1530.30">
    <property type="entry name" value="Uncharacterised family UPF0302, N-terminal domain"/>
    <property type="match status" value="1"/>
</dbReference>
<dbReference type="Pfam" id="PF08858">
    <property type="entry name" value="IDEAL"/>
    <property type="match status" value="1"/>
</dbReference>